<dbReference type="AlphaFoldDB" id="A0A0D8ZMH7"/>
<dbReference type="Proteomes" id="UP000032452">
    <property type="component" value="Unassembled WGS sequence"/>
</dbReference>
<evidence type="ECO:0000256" key="3">
    <source>
        <dbReference type="PROSITE-ProRule" id="PRU00339"/>
    </source>
</evidence>
<evidence type="ECO:0000256" key="2">
    <source>
        <dbReference type="ARBA" id="ARBA00022803"/>
    </source>
</evidence>
<dbReference type="STRING" id="1618023.UH38_20955"/>
<dbReference type="InterPro" id="IPR027417">
    <property type="entry name" value="P-loop_NTPase"/>
</dbReference>
<dbReference type="SUPFAM" id="SSF52540">
    <property type="entry name" value="P-loop containing nucleoside triphosphate hydrolases"/>
    <property type="match status" value="1"/>
</dbReference>
<keyword evidence="2 3" id="KW-0802">TPR repeat</keyword>
<evidence type="ECO:0000313" key="4">
    <source>
        <dbReference type="EMBL" id="KJH69945.1"/>
    </source>
</evidence>
<dbReference type="Gene3D" id="1.25.40.10">
    <property type="entry name" value="Tetratricopeptide repeat domain"/>
    <property type="match status" value="1"/>
</dbReference>
<dbReference type="InterPro" id="IPR051012">
    <property type="entry name" value="CellSynth/LPSAsmb/PSIAsmb"/>
</dbReference>
<proteinExistence type="predicted"/>
<dbReference type="Pfam" id="PF14559">
    <property type="entry name" value="TPR_19"/>
    <property type="match status" value="1"/>
</dbReference>
<dbReference type="EMBL" id="JYON01000031">
    <property type="protein sequence ID" value="KJH69945.1"/>
    <property type="molecule type" value="Genomic_DNA"/>
</dbReference>
<comment type="caution">
    <text evidence="4">The sequence shown here is derived from an EMBL/GenBank/DDBJ whole genome shotgun (WGS) entry which is preliminary data.</text>
</comment>
<dbReference type="InterPro" id="IPR019734">
    <property type="entry name" value="TPR_rpt"/>
</dbReference>
<dbReference type="PATRIC" id="fig|1618023.3.peg.2476"/>
<reference evidence="4 5" key="1">
    <citation type="submission" date="2015-02" db="EMBL/GenBank/DDBJ databases">
        <title>Draft genome of a novel marine cyanobacterium (Chroococcales) isolated from South Atlantic Ocean.</title>
        <authorList>
            <person name="Rigonato J."/>
            <person name="Alvarenga D.O."/>
            <person name="Branco L.H."/>
            <person name="Varani A.M."/>
            <person name="Brandini F.P."/>
            <person name="Fiore M.F."/>
        </authorList>
    </citation>
    <scope>NUCLEOTIDE SEQUENCE [LARGE SCALE GENOMIC DNA]</scope>
    <source>
        <strain evidence="4 5">CENA595</strain>
    </source>
</reference>
<sequence>MNMLLETPKTFSLLSIGQRGVGKTVFLAGSYAELSADSQSGNPRQLWFDCQSSEVRTSIENILKYIAQTNLYPPPTIKVTNFNFSLKRRNLWGSRTLCHFRWWDIPGESCDVRNPDFQKIVSVSHGCCVFIDAYALVHNSAYLQTLENIIEQVMAIANLVYLNKLKYAFALVLTKCDLLQPNLLDRKQLEKDLQPLIVGLDKVKANYQIFYSFIPIINAEGTTNLKATGAAAPLIWLVWNVSKAYNFSLTKNLRQLLARRQLIGSQPQSEEVNGSLQSLFRSADKAVALKKRLAPSLLPAASRKPQLLALIIVASVGMISLPFVDYKRFLQGESNNFISLEDAAILNYKSGRFYQALPLFEKLVQQKPQRLELRLQLAQVYERTDQFEKAEAAYDQVLAKERDNIKALVGKAVIRKAQGDIKTAELLFAQAEKAAPTDLKPQVRAVAQKTLASPVKLIPETK</sequence>
<evidence type="ECO:0000256" key="1">
    <source>
        <dbReference type="ARBA" id="ARBA00022737"/>
    </source>
</evidence>
<feature type="repeat" description="TPR" evidence="3">
    <location>
        <begin position="371"/>
        <end position="404"/>
    </location>
</feature>
<accession>A0A0D8ZMH7</accession>
<evidence type="ECO:0000313" key="5">
    <source>
        <dbReference type="Proteomes" id="UP000032452"/>
    </source>
</evidence>
<name>A0A0D8ZMH7_9CYAN</name>
<keyword evidence="5" id="KW-1185">Reference proteome</keyword>
<protein>
    <submittedName>
        <fullName evidence="4">Uncharacterized protein</fullName>
    </submittedName>
</protein>
<dbReference type="SMART" id="SM00028">
    <property type="entry name" value="TPR"/>
    <property type="match status" value="3"/>
</dbReference>
<dbReference type="InterPro" id="IPR011990">
    <property type="entry name" value="TPR-like_helical_dom_sf"/>
</dbReference>
<organism evidence="4 5">
    <name type="scientific">Aliterella atlantica CENA595</name>
    <dbReference type="NCBI Taxonomy" id="1618023"/>
    <lineage>
        <taxon>Bacteria</taxon>
        <taxon>Bacillati</taxon>
        <taxon>Cyanobacteriota</taxon>
        <taxon>Cyanophyceae</taxon>
        <taxon>Chroococcidiopsidales</taxon>
        <taxon>Aliterellaceae</taxon>
        <taxon>Aliterella</taxon>
    </lineage>
</organism>
<dbReference type="PANTHER" id="PTHR45586">
    <property type="entry name" value="TPR REPEAT-CONTAINING PROTEIN PA4667"/>
    <property type="match status" value="1"/>
</dbReference>
<dbReference type="SUPFAM" id="SSF48452">
    <property type="entry name" value="TPR-like"/>
    <property type="match status" value="1"/>
</dbReference>
<dbReference type="PANTHER" id="PTHR45586:SF1">
    <property type="entry name" value="LIPOPOLYSACCHARIDE ASSEMBLY PROTEIN B"/>
    <property type="match status" value="1"/>
</dbReference>
<gene>
    <name evidence="4" type="ORF">UH38_20955</name>
</gene>
<keyword evidence="1" id="KW-0677">Repeat</keyword>
<dbReference type="Gene3D" id="3.40.50.300">
    <property type="entry name" value="P-loop containing nucleotide triphosphate hydrolases"/>
    <property type="match status" value="1"/>
</dbReference>
<dbReference type="PROSITE" id="PS50005">
    <property type="entry name" value="TPR"/>
    <property type="match status" value="1"/>
</dbReference>